<dbReference type="InterPro" id="IPR036942">
    <property type="entry name" value="Beta-barrel_TonB_sf"/>
</dbReference>
<dbReference type="Pfam" id="PF07715">
    <property type="entry name" value="Plug"/>
    <property type="match status" value="1"/>
</dbReference>
<dbReference type="InterPro" id="IPR012910">
    <property type="entry name" value="Plug_dom"/>
</dbReference>
<evidence type="ECO:0000313" key="6">
    <source>
        <dbReference type="EMBL" id="MFC4665538.1"/>
    </source>
</evidence>
<sequence length="789" mass="89326">MEKRQIIIGKVMDKEDMKAIPFATVSISYLEGDKEEIYGQVCDAGGTFKISLPLKNTYLVKLSFVGKKFRPIEVHPQIGRGKLDLGNLMMEDDESTNLEELKVVHKKPIIKMEIDRLAYNMSEDLEARTKDLLTMMRKVPMVTVDAQGNIQVRGTSNFRIYLNGKPSSMIEQDPKTVLKSIPASTIKKIEVITDPGVKYDAEGVDAIINIVTSQSMGDGLVGSVSTDIGYPWNFGHSINLAFKKNKLGVTLNLSRNYSPRNSENRLDLDMEVMDKSTGLKTHELTKVEQKVSSFWGNLLLSYEIDSLNLVTLGGRIRQAKFTSYSNSHKEASDQSVIDLNQVQKSTYGGSNVSLDYQHSTKRKGELLTMSYQFEYTPNNMENSRVYDIPSTPNRFSQKGDAHMGVNTFQLDYVLPFCNVNKIETGAKYINRYSKSDPSYSYYDESKEAWVPNNSHSIDRLRHSFDIFAVYGVYTYSRKGFSFNAGIRGEWSNLKVKHLQTEGSKLTKNYFDWIPSVRASYNIGQTQQVILNYNFKVRRPSIYQLDPYYDQMSEVFSIVGNPDLEPSKMHSVGLTYRLNLPTFMLSVNPSYSFTNDMISQYVKNGQSDISKVTATFGNLGKEREANLSLYASWSLAKWVSCQFNLSGSYNHTSSDMLHRSVKSFGGYGYGALTFTLPNNWMIYANAGFSKQTEDLSSKKDFNFWDSYSISKSFFNDALNINLSINQPFTKYITRRTDVYSDSSTIIGYNTNRARSVSVGISYRFGKMNSRVKQVSRSIVNDDLDTSKGGL</sequence>
<evidence type="ECO:0000313" key="7">
    <source>
        <dbReference type="Proteomes" id="UP001596020"/>
    </source>
</evidence>
<keyword evidence="2" id="KW-0472">Membrane</keyword>
<evidence type="ECO:0000256" key="3">
    <source>
        <dbReference type="ARBA" id="ARBA00023237"/>
    </source>
</evidence>
<evidence type="ECO:0000256" key="1">
    <source>
        <dbReference type="ARBA" id="ARBA00004442"/>
    </source>
</evidence>
<evidence type="ECO:0000256" key="2">
    <source>
        <dbReference type="ARBA" id="ARBA00023136"/>
    </source>
</evidence>
<dbReference type="InterPro" id="IPR041700">
    <property type="entry name" value="OMP_b-brl_3"/>
</dbReference>
<keyword evidence="7" id="KW-1185">Reference proteome</keyword>
<dbReference type="Gene3D" id="2.170.130.10">
    <property type="entry name" value="TonB-dependent receptor, plug domain"/>
    <property type="match status" value="1"/>
</dbReference>
<evidence type="ECO:0000259" key="5">
    <source>
        <dbReference type="Pfam" id="PF14905"/>
    </source>
</evidence>
<dbReference type="RefSeq" id="WP_380077771.1">
    <property type="nucleotide sequence ID" value="NZ_JBHSGO010000047.1"/>
</dbReference>
<feature type="domain" description="TonB-dependent receptor plug" evidence="4">
    <location>
        <begin position="123"/>
        <end position="201"/>
    </location>
</feature>
<reference evidence="7" key="1">
    <citation type="journal article" date="2019" name="Int. J. Syst. Evol. Microbiol.">
        <title>The Global Catalogue of Microorganisms (GCM) 10K type strain sequencing project: providing services to taxonomists for standard genome sequencing and annotation.</title>
        <authorList>
            <consortium name="The Broad Institute Genomics Platform"/>
            <consortium name="The Broad Institute Genome Sequencing Center for Infectious Disease"/>
            <person name="Wu L."/>
            <person name="Ma J."/>
        </authorList>
    </citation>
    <scope>NUCLEOTIDE SEQUENCE [LARGE SCALE GENOMIC DNA]</scope>
    <source>
        <strain evidence="7">CGMCC 4.7357</strain>
    </source>
</reference>
<name>A0ABV9K6H7_9PORP</name>
<evidence type="ECO:0000259" key="4">
    <source>
        <dbReference type="Pfam" id="PF07715"/>
    </source>
</evidence>
<proteinExistence type="predicted"/>
<dbReference type="Pfam" id="PF14905">
    <property type="entry name" value="OMP_b-brl_3"/>
    <property type="match status" value="1"/>
</dbReference>
<comment type="caution">
    <text evidence="6">The sequence shown here is derived from an EMBL/GenBank/DDBJ whole genome shotgun (WGS) entry which is preliminary data.</text>
</comment>
<dbReference type="SUPFAM" id="SSF56935">
    <property type="entry name" value="Porins"/>
    <property type="match status" value="1"/>
</dbReference>
<keyword evidence="6" id="KW-0675">Receptor</keyword>
<comment type="subcellular location">
    <subcellularLocation>
        <location evidence="1">Cell outer membrane</location>
    </subcellularLocation>
</comment>
<gene>
    <name evidence="6" type="ORF">ACFO3G_02750</name>
</gene>
<dbReference type="InterPro" id="IPR037066">
    <property type="entry name" value="Plug_dom_sf"/>
</dbReference>
<protein>
    <submittedName>
        <fullName evidence="6">TonB-dependent receptor domain-containing protein</fullName>
    </submittedName>
</protein>
<accession>A0ABV9K6H7</accession>
<dbReference type="Gene3D" id="2.40.170.20">
    <property type="entry name" value="TonB-dependent receptor, beta-barrel domain"/>
    <property type="match status" value="1"/>
</dbReference>
<organism evidence="6 7">
    <name type="scientific">Falsiporphyromonas endometrii</name>
    <dbReference type="NCBI Taxonomy" id="1387297"/>
    <lineage>
        <taxon>Bacteria</taxon>
        <taxon>Pseudomonadati</taxon>
        <taxon>Bacteroidota</taxon>
        <taxon>Bacteroidia</taxon>
        <taxon>Bacteroidales</taxon>
        <taxon>Porphyromonadaceae</taxon>
        <taxon>Falsiporphyromonas</taxon>
    </lineage>
</organism>
<dbReference type="EMBL" id="JBHSGO010000047">
    <property type="protein sequence ID" value="MFC4665538.1"/>
    <property type="molecule type" value="Genomic_DNA"/>
</dbReference>
<dbReference type="Proteomes" id="UP001596020">
    <property type="component" value="Unassembled WGS sequence"/>
</dbReference>
<feature type="domain" description="Outer membrane protein beta-barrel" evidence="5">
    <location>
        <begin position="358"/>
        <end position="761"/>
    </location>
</feature>
<keyword evidence="3" id="KW-0998">Cell outer membrane</keyword>